<organism evidence="1 2">
    <name type="scientific">Araneus ventricosus</name>
    <name type="common">Orbweaver spider</name>
    <name type="synonym">Epeira ventricosa</name>
    <dbReference type="NCBI Taxonomy" id="182803"/>
    <lineage>
        <taxon>Eukaryota</taxon>
        <taxon>Metazoa</taxon>
        <taxon>Ecdysozoa</taxon>
        <taxon>Arthropoda</taxon>
        <taxon>Chelicerata</taxon>
        <taxon>Arachnida</taxon>
        <taxon>Araneae</taxon>
        <taxon>Araneomorphae</taxon>
        <taxon>Entelegynae</taxon>
        <taxon>Araneoidea</taxon>
        <taxon>Araneidae</taxon>
        <taxon>Araneus</taxon>
    </lineage>
</organism>
<gene>
    <name evidence="1" type="ORF">AVEN_88997_1</name>
</gene>
<reference evidence="1 2" key="1">
    <citation type="journal article" date="2019" name="Sci. Rep.">
        <title>Orb-weaving spider Araneus ventricosus genome elucidates the spidroin gene catalogue.</title>
        <authorList>
            <person name="Kono N."/>
            <person name="Nakamura H."/>
            <person name="Ohtoshi R."/>
            <person name="Moran D.A.P."/>
            <person name="Shinohara A."/>
            <person name="Yoshida Y."/>
            <person name="Fujiwara M."/>
            <person name="Mori M."/>
            <person name="Tomita M."/>
            <person name="Arakawa K."/>
        </authorList>
    </citation>
    <scope>NUCLEOTIDE SEQUENCE [LARGE SCALE GENOMIC DNA]</scope>
</reference>
<evidence type="ECO:0000313" key="1">
    <source>
        <dbReference type="EMBL" id="GBM16673.1"/>
    </source>
</evidence>
<dbReference type="Proteomes" id="UP000499080">
    <property type="component" value="Unassembled WGS sequence"/>
</dbReference>
<accession>A0A4Y2DIP7</accession>
<evidence type="ECO:0000313" key="2">
    <source>
        <dbReference type="Proteomes" id="UP000499080"/>
    </source>
</evidence>
<protein>
    <submittedName>
        <fullName evidence="1">Uncharacterized protein</fullName>
    </submittedName>
</protein>
<keyword evidence="2" id="KW-1185">Reference proteome</keyword>
<dbReference type="AlphaFoldDB" id="A0A4Y2DIP7"/>
<proteinExistence type="predicted"/>
<dbReference type="EMBL" id="BGPR01000377">
    <property type="protein sequence ID" value="GBM16673.1"/>
    <property type="molecule type" value="Genomic_DNA"/>
</dbReference>
<comment type="caution">
    <text evidence="1">The sequence shown here is derived from an EMBL/GenBank/DDBJ whole genome shotgun (WGS) entry which is preliminary data.</text>
</comment>
<name>A0A4Y2DIP7_ARAVE</name>
<sequence length="83" mass="9234">MYNIVQNVVLAGHWRNWSAGGVLARIRDRRKKRNVGQRFATFGTGLRKERPSSIRELCESLCRPSGAELVDASFGGGAELFVL</sequence>